<sequence>MRQHRWIELLEDYDCEIHYRLGKANVVANALSRKEREKPLRVRALVMTVYPDLSERILWAQTEAIKEEMVKVENLGRLIKLIFEIRSDGIRYFDKRIWLPLFGGLQDLIMHESHKSKYSIHPRKDNKDKSEQKQPKTDKKRKRQDKSEE</sequence>
<reference evidence="2" key="1">
    <citation type="journal article" date="2022" name="Int. J. Mol. Sci.">
        <title>Draft Genome of Tanacetum Coccineum: Genomic Comparison of Closely Related Tanacetum-Family Plants.</title>
        <authorList>
            <person name="Yamashiro T."/>
            <person name="Shiraishi A."/>
            <person name="Nakayama K."/>
            <person name="Satake H."/>
        </authorList>
    </citation>
    <scope>NUCLEOTIDE SEQUENCE</scope>
</reference>
<gene>
    <name evidence="2" type="ORF">Tco_0839115</name>
</gene>
<feature type="compositionally biased region" description="Basic residues" evidence="1">
    <location>
        <begin position="138"/>
        <end position="149"/>
    </location>
</feature>
<reference evidence="2" key="2">
    <citation type="submission" date="2022-01" db="EMBL/GenBank/DDBJ databases">
        <authorList>
            <person name="Yamashiro T."/>
            <person name="Shiraishi A."/>
            <person name="Satake H."/>
            <person name="Nakayama K."/>
        </authorList>
    </citation>
    <scope>NUCLEOTIDE SEQUENCE</scope>
</reference>
<dbReference type="EMBL" id="BQNB010012525">
    <property type="protein sequence ID" value="GJT04653.1"/>
    <property type="molecule type" value="Genomic_DNA"/>
</dbReference>
<keyword evidence="3" id="KW-1185">Reference proteome</keyword>
<feature type="compositionally biased region" description="Basic and acidic residues" evidence="1">
    <location>
        <begin position="122"/>
        <end position="137"/>
    </location>
</feature>
<name>A0ABQ5ATU5_9ASTR</name>
<evidence type="ECO:0000313" key="2">
    <source>
        <dbReference type="EMBL" id="GJT04653.1"/>
    </source>
</evidence>
<comment type="caution">
    <text evidence="2">The sequence shown here is derived from an EMBL/GenBank/DDBJ whole genome shotgun (WGS) entry which is preliminary data.</text>
</comment>
<proteinExistence type="predicted"/>
<evidence type="ECO:0000313" key="3">
    <source>
        <dbReference type="Proteomes" id="UP001151760"/>
    </source>
</evidence>
<feature type="region of interest" description="Disordered" evidence="1">
    <location>
        <begin position="116"/>
        <end position="149"/>
    </location>
</feature>
<organism evidence="2 3">
    <name type="scientific">Tanacetum coccineum</name>
    <dbReference type="NCBI Taxonomy" id="301880"/>
    <lineage>
        <taxon>Eukaryota</taxon>
        <taxon>Viridiplantae</taxon>
        <taxon>Streptophyta</taxon>
        <taxon>Embryophyta</taxon>
        <taxon>Tracheophyta</taxon>
        <taxon>Spermatophyta</taxon>
        <taxon>Magnoliopsida</taxon>
        <taxon>eudicotyledons</taxon>
        <taxon>Gunneridae</taxon>
        <taxon>Pentapetalae</taxon>
        <taxon>asterids</taxon>
        <taxon>campanulids</taxon>
        <taxon>Asterales</taxon>
        <taxon>Asteraceae</taxon>
        <taxon>Asteroideae</taxon>
        <taxon>Anthemideae</taxon>
        <taxon>Anthemidinae</taxon>
        <taxon>Tanacetum</taxon>
    </lineage>
</organism>
<dbReference type="Proteomes" id="UP001151760">
    <property type="component" value="Unassembled WGS sequence"/>
</dbReference>
<accession>A0ABQ5ATU5</accession>
<protein>
    <recommendedName>
        <fullName evidence="4">Reverse transcriptase domain-containing protein</fullName>
    </recommendedName>
</protein>
<evidence type="ECO:0008006" key="4">
    <source>
        <dbReference type="Google" id="ProtNLM"/>
    </source>
</evidence>
<evidence type="ECO:0000256" key="1">
    <source>
        <dbReference type="SAM" id="MobiDB-lite"/>
    </source>
</evidence>